<sequence>MFQRKGSCEALEAGQKIQEAAELLPDTTILSKVAGVDLVAKEAKYHHTCKSAFLLAA</sequence>
<organism evidence="1 2">
    <name type="scientific">Halocaridina rubra</name>
    <name type="common">Hawaiian red shrimp</name>
    <dbReference type="NCBI Taxonomy" id="373956"/>
    <lineage>
        <taxon>Eukaryota</taxon>
        <taxon>Metazoa</taxon>
        <taxon>Ecdysozoa</taxon>
        <taxon>Arthropoda</taxon>
        <taxon>Crustacea</taxon>
        <taxon>Multicrustacea</taxon>
        <taxon>Malacostraca</taxon>
        <taxon>Eumalacostraca</taxon>
        <taxon>Eucarida</taxon>
        <taxon>Decapoda</taxon>
        <taxon>Pleocyemata</taxon>
        <taxon>Caridea</taxon>
        <taxon>Atyoidea</taxon>
        <taxon>Atyidae</taxon>
        <taxon>Halocaridina</taxon>
    </lineage>
</organism>
<dbReference type="AlphaFoldDB" id="A0AAN8WSS8"/>
<protein>
    <submittedName>
        <fullName evidence="1">Uncharacterized protein</fullName>
    </submittedName>
</protein>
<name>A0AAN8WSS8_HALRR</name>
<accession>A0AAN8WSS8</accession>
<dbReference type="Proteomes" id="UP001381693">
    <property type="component" value="Unassembled WGS sequence"/>
</dbReference>
<proteinExistence type="predicted"/>
<evidence type="ECO:0000313" key="1">
    <source>
        <dbReference type="EMBL" id="KAK7065674.1"/>
    </source>
</evidence>
<reference evidence="1 2" key="1">
    <citation type="submission" date="2023-11" db="EMBL/GenBank/DDBJ databases">
        <title>Halocaridina rubra genome assembly.</title>
        <authorList>
            <person name="Smith C."/>
        </authorList>
    </citation>
    <scope>NUCLEOTIDE SEQUENCE [LARGE SCALE GENOMIC DNA]</scope>
    <source>
        <strain evidence="1">EP-1</strain>
        <tissue evidence="1">Whole</tissue>
    </source>
</reference>
<dbReference type="EMBL" id="JAXCGZ010020143">
    <property type="protein sequence ID" value="KAK7065674.1"/>
    <property type="molecule type" value="Genomic_DNA"/>
</dbReference>
<comment type="caution">
    <text evidence="1">The sequence shown here is derived from an EMBL/GenBank/DDBJ whole genome shotgun (WGS) entry which is preliminary data.</text>
</comment>
<keyword evidence="2" id="KW-1185">Reference proteome</keyword>
<feature type="non-terminal residue" evidence="1">
    <location>
        <position position="57"/>
    </location>
</feature>
<gene>
    <name evidence="1" type="ORF">SK128_026097</name>
</gene>
<evidence type="ECO:0000313" key="2">
    <source>
        <dbReference type="Proteomes" id="UP001381693"/>
    </source>
</evidence>